<proteinExistence type="inferred from homology"/>
<evidence type="ECO:0000256" key="2">
    <source>
        <dbReference type="ARBA" id="ARBA00022448"/>
    </source>
</evidence>
<evidence type="ECO:0000313" key="14">
    <source>
        <dbReference type="EMBL" id="RUT35907.1"/>
    </source>
</evidence>
<dbReference type="GO" id="GO:0046872">
    <property type="term" value="F:metal ion binding"/>
    <property type="evidence" value="ECO:0007669"/>
    <property type="project" value="UniProtKB-KW"/>
</dbReference>
<dbReference type="EMBL" id="RZNX01000001">
    <property type="protein sequence ID" value="RUT35907.1"/>
    <property type="molecule type" value="Genomic_DNA"/>
</dbReference>
<dbReference type="RefSeq" id="WP_127197604.1">
    <property type="nucleotide sequence ID" value="NZ_RZNX01000001.1"/>
</dbReference>
<keyword evidence="2" id="KW-0813">Transport</keyword>
<evidence type="ECO:0000256" key="4">
    <source>
        <dbReference type="ARBA" id="ARBA00022714"/>
    </source>
</evidence>
<dbReference type="Gene3D" id="2.10.240.10">
    <property type="entry name" value="Dihydroorotate dehydrogenase, electron transfer subunit"/>
    <property type="match status" value="1"/>
</dbReference>
<dbReference type="InterPro" id="IPR037117">
    <property type="entry name" value="Dihydroorotate_DH_ele_sf"/>
</dbReference>
<keyword evidence="7" id="KW-0249">Electron transport</keyword>
<dbReference type="InterPro" id="IPR017927">
    <property type="entry name" value="FAD-bd_FR_type"/>
</dbReference>
<evidence type="ECO:0000256" key="9">
    <source>
        <dbReference type="ARBA" id="ARBA00023014"/>
    </source>
</evidence>
<dbReference type="GO" id="GO:0016491">
    <property type="term" value="F:oxidoreductase activity"/>
    <property type="evidence" value="ECO:0007669"/>
    <property type="project" value="InterPro"/>
</dbReference>
<dbReference type="GO" id="GO:0051537">
    <property type="term" value="F:2 iron, 2 sulfur cluster binding"/>
    <property type="evidence" value="ECO:0007669"/>
    <property type="project" value="UniProtKB-KW"/>
</dbReference>
<gene>
    <name evidence="14" type="ORF">EJP77_02590</name>
</gene>
<protein>
    <submittedName>
        <fullName evidence="14">Dihydroorotate dehydrogenase electron transfer subunit</fullName>
    </submittedName>
</protein>
<keyword evidence="6 11" id="KW-0274">FAD</keyword>
<dbReference type="InterPro" id="IPR039261">
    <property type="entry name" value="FNR_nucleotide-bd"/>
</dbReference>
<evidence type="ECO:0000256" key="6">
    <source>
        <dbReference type="ARBA" id="ARBA00022827"/>
    </source>
</evidence>
<dbReference type="CDD" id="cd06218">
    <property type="entry name" value="DHOD_e_trans"/>
    <property type="match status" value="1"/>
</dbReference>
<dbReference type="SUPFAM" id="SSF52343">
    <property type="entry name" value="Ferredoxin reductase-like, C-terminal NADP-linked domain"/>
    <property type="match status" value="1"/>
</dbReference>
<keyword evidence="5 12" id="KW-0479">Metal-binding</keyword>
<evidence type="ECO:0000259" key="13">
    <source>
        <dbReference type="PROSITE" id="PS51384"/>
    </source>
</evidence>
<sequence>MAEIMSNIQVSPGVFRIKISGKYEGRIGQFYMLRGSRIDPLLSRPLSIFDLKDHYIEFLYQVVGEGTHLFASLKRGDSLNLVGPLGNGFPDIEGRTALVGGGIGIAPLYFAAKQLRDTDIYLGFREEACLVTDFNSISSNVRIKVGGSILDEVVFEDYDHILVCGPTGMLKAAKQKQVEQDYHGNVYVSVENKMACGIGACLVCSVKGPEGTKRACVEGPVFLAKEVDLDD</sequence>
<keyword evidence="8 12" id="KW-0408">Iron</keyword>
<dbReference type="InterPro" id="IPR019480">
    <property type="entry name" value="Dihydroorotate_DH_Fe-S-bd"/>
</dbReference>
<comment type="cofactor">
    <cofactor evidence="10">
        <name>[2Fe-2S] cluster</name>
        <dbReference type="ChEBI" id="CHEBI:190135"/>
    </cofactor>
</comment>
<keyword evidence="4 12" id="KW-0001">2Fe-2S</keyword>
<keyword evidence="9 12" id="KW-0411">Iron-sulfur</keyword>
<feature type="binding site" evidence="12">
    <location>
        <position position="216"/>
    </location>
    <ligand>
        <name>[2Fe-2S] cluster</name>
        <dbReference type="ChEBI" id="CHEBI:190135"/>
    </ligand>
</feature>
<keyword evidence="3 11" id="KW-0285">Flavoprotein</keyword>
<evidence type="ECO:0000256" key="11">
    <source>
        <dbReference type="PIRSR" id="PIRSR006816-1"/>
    </source>
</evidence>
<comment type="similarity">
    <text evidence="1">Belongs to the PyrK family.</text>
</comment>
<accession>A0A3S1BBV2</accession>
<dbReference type="InterPro" id="IPR012165">
    <property type="entry name" value="Cyt_c3_hydrogenase_gsu"/>
</dbReference>
<dbReference type="PROSITE" id="PS51384">
    <property type="entry name" value="FAD_FR"/>
    <property type="match status" value="1"/>
</dbReference>
<dbReference type="Gene3D" id="2.40.30.10">
    <property type="entry name" value="Translation factors"/>
    <property type="match status" value="1"/>
</dbReference>
<evidence type="ECO:0000256" key="10">
    <source>
        <dbReference type="ARBA" id="ARBA00034078"/>
    </source>
</evidence>
<dbReference type="GO" id="GO:0006221">
    <property type="term" value="P:pyrimidine nucleotide biosynthetic process"/>
    <property type="evidence" value="ECO:0007669"/>
    <property type="project" value="InterPro"/>
</dbReference>
<organism evidence="14 15">
    <name type="scientific">Paenibacillus zeisoli</name>
    <dbReference type="NCBI Taxonomy" id="2496267"/>
    <lineage>
        <taxon>Bacteria</taxon>
        <taxon>Bacillati</taxon>
        <taxon>Bacillota</taxon>
        <taxon>Bacilli</taxon>
        <taxon>Bacillales</taxon>
        <taxon>Paenibacillaceae</taxon>
        <taxon>Paenibacillus</taxon>
    </lineage>
</organism>
<dbReference type="NCBIfam" id="NF000798">
    <property type="entry name" value="PRK00054.1-3"/>
    <property type="match status" value="1"/>
</dbReference>
<feature type="binding site" evidence="12">
    <location>
        <position position="204"/>
    </location>
    <ligand>
        <name>[2Fe-2S] cluster</name>
        <dbReference type="ChEBI" id="CHEBI:190135"/>
    </ligand>
</feature>
<dbReference type="Pfam" id="PF10418">
    <property type="entry name" value="DHODB_Fe-S_bind"/>
    <property type="match status" value="1"/>
</dbReference>
<feature type="binding site" evidence="11">
    <location>
        <begin position="59"/>
        <end position="61"/>
    </location>
    <ligand>
        <name>FAD</name>
        <dbReference type="ChEBI" id="CHEBI:57692"/>
    </ligand>
</feature>
<feature type="binding site" evidence="12">
    <location>
        <position position="196"/>
    </location>
    <ligand>
        <name>[2Fe-2S] cluster</name>
        <dbReference type="ChEBI" id="CHEBI:190135"/>
    </ligand>
</feature>
<dbReference type="Proteomes" id="UP000272464">
    <property type="component" value="Unassembled WGS sequence"/>
</dbReference>
<comment type="cofactor">
    <cofactor evidence="11">
        <name>FAD</name>
        <dbReference type="ChEBI" id="CHEBI:57692"/>
    </cofactor>
    <text evidence="11">Binds 1 FAD per subunit.</text>
</comment>
<evidence type="ECO:0000256" key="12">
    <source>
        <dbReference type="PIRSR" id="PIRSR006816-2"/>
    </source>
</evidence>
<dbReference type="SUPFAM" id="SSF63380">
    <property type="entry name" value="Riboflavin synthase domain-like"/>
    <property type="match status" value="1"/>
</dbReference>
<feature type="domain" description="FAD-binding FR-type" evidence="13">
    <location>
        <begin position="1"/>
        <end position="91"/>
    </location>
</feature>
<dbReference type="InterPro" id="IPR017938">
    <property type="entry name" value="Riboflavin_synthase-like_b-brl"/>
</dbReference>
<comment type="cofactor">
    <cofactor evidence="12">
        <name>[2Fe-2S] cluster</name>
        <dbReference type="ChEBI" id="CHEBI:190135"/>
    </cofactor>
    <text evidence="12">Binds 1 [2Fe-2S] cluster per subunit.</text>
</comment>
<dbReference type="PANTHER" id="PTHR43513">
    <property type="entry name" value="DIHYDROOROTATE DEHYDROGENASE B (NAD(+)), ELECTRON TRANSFER SUBUNIT"/>
    <property type="match status" value="1"/>
</dbReference>
<evidence type="ECO:0000313" key="15">
    <source>
        <dbReference type="Proteomes" id="UP000272464"/>
    </source>
</evidence>
<dbReference type="InterPro" id="IPR050353">
    <property type="entry name" value="PyrK_electron_transfer"/>
</dbReference>
<evidence type="ECO:0000256" key="3">
    <source>
        <dbReference type="ARBA" id="ARBA00022630"/>
    </source>
</evidence>
<name>A0A3S1BBV2_9BACL</name>
<dbReference type="GO" id="GO:0050660">
    <property type="term" value="F:flavin adenine dinucleotide binding"/>
    <property type="evidence" value="ECO:0007669"/>
    <property type="project" value="InterPro"/>
</dbReference>
<evidence type="ECO:0000256" key="8">
    <source>
        <dbReference type="ARBA" id="ARBA00023004"/>
    </source>
</evidence>
<dbReference type="AlphaFoldDB" id="A0A3S1BBV2"/>
<comment type="caution">
    <text evidence="14">The sequence shown here is derived from an EMBL/GenBank/DDBJ whole genome shotgun (WGS) entry which is preliminary data.</text>
</comment>
<feature type="binding site" evidence="12">
    <location>
        <position position="201"/>
    </location>
    <ligand>
        <name>[2Fe-2S] cluster</name>
        <dbReference type="ChEBI" id="CHEBI:190135"/>
    </ligand>
</feature>
<dbReference type="PANTHER" id="PTHR43513:SF3">
    <property type="entry name" value="DIHYDROOROTATE DEHYDROGENASE B (NAD(+)), ELECTRON TRANSFER SUBUNIT-RELATED"/>
    <property type="match status" value="1"/>
</dbReference>
<keyword evidence="15" id="KW-1185">Reference proteome</keyword>
<dbReference type="PIRSF" id="PIRSF006816">
    <property type="entry name" value="Cyc3_hyd_g"/>
    <property type="match status" value="1"/>
</dbReference>
<dbReference type="OrthoDB" id="9778346at2"/>
<feature type="binding site" evidence="11">
    <location>
        <begin position="66"/>
        <end position="67"/>
    </location>
    <ligand>
        <name>FAD</name>
        <dbReference type="ChEBI" id="CHEBI:57692"/>
    </ligand>
</feature>
<feature type="binding site" evidence="11">
    <location>
        <begin position="44"/>
        <end position="47"/>
    </location>
    <ligand>
        <name>FAD</name>
        <dbReference type="ChEBI" id="CHEBI:57692"/>
    </ligand>
</feature>
<reference evidence="14 15" key="1">
    <citation type="submission" date="2018-12" db="EMBL/GenBank/DDBJ databases">
        <authorList>
            <person name="Sun L."/>
            <person name="Chen Z."/>
        </authorList>
    </citation>
    <scope>NUCLEOTIDE SEQUENCE [LARGE SCALE GENOMIC DNA]</scope>
    <source>
        <strain evidence="14 15">3-5-3</strain>
    </source>
</reference>
<dbReference type="Gene3D" id="3.40.50.80">
    <property type="entry name" value="Nucleotide-binding domain of ferredoxin-NADP reductase (FNR) module"/>
    <property type="match status" value="1"/>
</dbReference>
<evidence type="ECO:0000256" key="1">
    <source>
        <dbReference type="ARBA" id="ARBA00006422"/>
    </source>
</evidence>
<evidence type="ECO:0000256" key="7">
    <source>
        <dbReference type="ARBA" id="ARBA00022982"/>
    </source>
</evidence>
<evidence type="ECO:0000256" key="5">
    <source>
        <dbReference type="ARBA" id="ARBA00022723"/>
    </source>
</evidence>